<comment type="caution">
    <text evidence="2">The sequence shown here is derived from an EMBL/GenBank/DDBJ whole genome shotgun (WGS) entry which is preliminary data.</text>
</comment>
<organism evidence="2 3">
    <name type="scientific">Qipengyuania mesophila</name>
    <dbReference type="NCBI Taxonomy" id="2867246"/>
    <lineage>
        <taxon>Bacteria</taxon>
        <taxon>Pseudomonadati</taxon>
        <taxon>Pseudomonadota</taxon>
        <taxon>Alphaproteobacteria</taxon>
        <taxon>Sphingomonadales</taxon>
        <taxon>Erythrobacteraceae</taxon>
        <taxon>Qipengyuania</taxon>
    </lineage>
</organism>
<feature type="domain" description="Lipid/polyisoprenoid-binding YceI-like" evidence="1">
    <location>
        <begin position="24"/>
        <end position="187"/>
    </location>
</feature>
<dbReference type="SMART" id="SM00867">
    <property type="entry name" value="YceI"/>
    <property type="match status" value="1"/>
</dbReference>
<proteinExistence type="predicted"/>
<dbReference type="InterPro" id="IPR036761">
    <property type="entry name" value="TTHA0802/YceI-like_sf"/>
</dbReference>
<evidence type="ECO:0000313" key="3">
    <source>
        <dbReference type="Proteomes" id="UP000782554"/>
    </source>
</evidence>
<gene>
    <name evidence="2" type="ORF">K3181_03205</name>
</gene>
<dbReference type="Proteomes" id="UP000782554">
    <property type="component" value="Unassembled WGS sequence"/>
</dbReference>
<sequence length="189" mass="20508">MAMGRYLFALPALILLAAAPLSERYLLQSEDSDVSAKVAFFGLASKTARFPKISGTALIPAGDPANMTLDVTIDARALEAPDRVTLSRLRGPKFFWVEKYPTVTFSGQGLTMRDARAGKVSGNLTARGVTRPVELEVVFDDPPALAKSGETLGLTATTRINRRDFGMKSYSLIVGKMVDIKIRSRMRPG</sequence>
<reference evidence="2 3" key="1">
    <citation type="submission" date="2021-08" db="EMBL/GenBank/DDBJ databases">
        <title>Comparative Genomics Analysis of the Genus Qipengyuania Reveals Extensive Genetic Diversity and Metabolic Versatility, Including the Description of Fifteen Novel Species.</title>
        <authorList>
            <person name="Liu Y."/>
        </authorList>
    </citation>
    <scope>NUCLEOTIDE SEQUENCE [LARGE SCALE GENOMIC DNA]</scope>
    <source>
        <strain evidence="2 3">YG27</strain>
    </source>
</reference>
<protein>
    <submittedName>
        <fullName evidence="2">YceI family protein</fullName>
    </submittedName>
</protein>
<keyword evidence="3" id="KW-1185">Reference proteome</keyword>
<dbReference type="SUPFAM" id="SSF101874">
    <property type="entry name" value="YceI-like"/>
    <property type="match status" value="1"/>
</dbReference>
<accession>A0ABS7JS28</accession>
<dbReference type="Pfam" id="PF04264">
    <property type="entry name" value="YceI"/>
    <property type="match status" value="1"/>
</dbReference>
<dbReference type="InterPro" id="IPR007372">
    <property type="entry name" value="Lipid/polyisoprenoid-bd_YceI"/>
</dbReference>
<dbReference type="EMBL" id="JAIGNU010000001">
    <property type="protein sequence ID" value="MBX7500453.1"/>
    <property type="molecule type" value="Genomic_DNA"/>
</dbReference>
<dbReference type="PANTHER" id="PTHR34406:SF1">
    <property type="entry name" value="PROTEIN YCEI"/>
    <property type="match status" value="1"/>
</dbReference>
<name>A0ABS7JS28_9SPHN</name>
<dbReference type="PANTHER" id="PTHR34406">
    <property type="entry name" value="PROTEIN YCEI"/>
    <property type="match status" value="1"/>
</dbReference>
<evidence type="ECO:0000313" key="2">
    <source>
        <dbReference type="EMBL" id="MBX7500453.1"/>
    </source>
</evidence>
<evidence type="ECO:0000259" key="1">
    <source>
        <dbReference type="SMART" id="SM00867"/>
    </source>
</evidence>
<dbReference type="Gene3D" id="2.40.128.110">
    <property type="entry name" value="Lipid/polyisoprenoid-binding, YceI-like"/>
    <property type="match status" value="1"/>
</dbReference>